<proteinExistence type="predicted"/>
<accession>A0A166KHC4</accession>
<reference evidence="2 3" key="1">
    <citation type="journal article" date="2016" name="Mol. Biol. Evol.">
        <title>Comparative Genomics of Early-Diverging Mushroom-Forming Fungi Provides Insights into the Origins of Lignocellulose Decay Capabilities.</title>
        <authorList>
            <person name="Nagy L.G."/>
            <person name="Riley R."/>
            <person name="Tritt A."/>
            <person name="Adam C."/>
            <person name="Daum C."/>
            <person name="Floudas D."/>
            <person name="Sun H."/>
            <person name="Yadav J.S."/>
            <person name="Pangilinan J."/>
            <person name="Larsson K.H."/>
            <person name="Matsuura K."/>
            <person name="Barry K."/>
            <person name="Labutti K."/>
            <person name="Kuo R."/>
            <person name="Ohm R.A."/>
            <person name="Bhattacharya S.S."/>
            <person name="Shirouzu T."/>
            <person name="Yoshinaga Y."/>
            <person name="Martin F.M."/>
            <person name="Grigoriev I.V."/>
            <person name="Hibbett D.S."/>
        </authorList>
    </citation>
    <scope>NUCLEOTIDE SEQUENCE [LARGE SCALE GENOMIC DNA]</scope>
    <source>
        <strain evidence="2 3">CBS 109695</strain>
    </source>
</reference>
<feature type="compositionally biased region" description="Acidic residues" evidence="1">
    <location>
        <begin position="47"/>
        <end position="66"/>
    </location>
</feature>
<dbReference type="Proteomes" id="UP000076532">
    <property type="component" value="Unassembled WGS sequence"/>
</dbReference>
<protein>
    <submittedName>
        <fullName evidence="2">Uncharacterized protein</fullName>
    </submittedName>
</protein>
<evidence type="ECO:0000313" key="3">
    <source>
        <dbReference type="Proteomes" id="UP000076532"/>
    </source>
</evidence>
<dbReference type="AlphaFoldDB" id="A0A166KHC4"/>
<organism evidence="2 3">
    <name type="scientific">Athelia psychrophila</name>
    <dbReference type="NCBI Taxonomy" id="1759441"/>
    <lineage>
        <taxon>Eukaryota</taxon>
        <taxon>Fungi</taxon>
        <taxon>Dikarya</taxon>
        <taxon>Basidiomycota</taxon>
        <taxon>Agaricomycotina</taxon>
        <taxon>Agaricomycetes</taxon>
        <taxon>Agaricomycetidae</taxon>
        <taxon>Atheliales</taxon>
        <taxon>Atheliaceae</taxon>
        <taxon>Athelia</taxon>
    </lineage>
</organism>
<keyword evidence="3" id="KW-1185">Reference proteome</keyword>
<gene>
    <name evidence="2" type="ORF">FIBSPDRAFT_953242</name>
</gene>
<dbReference type="EMBL" id="KV417543">
    <property type="protein sequence ID" value="KZP21906.1"/>
    <property type="molecule type" value="Genomic_DNA"/>
</dbReference>
<sequence>MPKFWSTVLGRLRSTHSSREFSPYEIVTPTVPGYSFGALLTSAIDRPDEEDASDYEDGASDDDMADGDFEDCALFVYRIEYASSNPCAAHGEASS</sequence>
<evidence type="ECO:0000256" key="1">
    <source>
        <dbReference type="SAM" id="MobiDB-lite"/>
    </source>
</evidence>
<evidence type="ECO:0000313" key="2">
    <source>
        <dbReference type="EMBL" id="KZP21906.1"/>
    </source>
</evidence>
<feature type="region of interest" description="Disordered" evidence="1">
    <location>
        <begin position="46"/>
        <end position="66"/>
    </location>
</feature>
<name>A0A166KHC4_9AGAM</name>